<gene>
    <name evidence="4" type="ORF">DFP96_102338</name>
</gene>
<accession>A0A4R6ZQ62</accession>
<evidence type="ECO:0000256" key="1">
    <source>
        <dbReference type="ARBA" id="ARBA00023015"/>
    </source>
</evidence>
<dbReference type="InterPro" id="IPR007737">
    <property type="entry name" value="Mga_HTH"/>
</dbReference>
<dbReference type="Gene3D" id="3.40.50.2300">
    <property type="match status" value="1"/>
</dbReference>
<dbReference type="Gene3D" id="1.10.10.10">
    <property type="entry name" value="Winged helix-like DNA-binding domain superfamily/Winged helix DNA-binding domain"/>
    <property type="match status" value="1"/>
</dbReference>
<dbReference type="InterPro" id="IPR036388">
    <property type="entry name" value="WH-like_DNA-bd_sf"/>
</dbReference>
<dbReference type="PANTHER" id="PTHR30185:SF18">
    <property type="entry name" value="TRANSCRIPTIONAL REGULATOR MTLR"/>
    <property type="match status" value="1"/>
</dbReference>
<dbReference type="OrthoDB" id="2260273at2"/>
<protein>
    <submittedName>
        <fullName evidence="4">M protein trans-acting positive regulator (MGA)</fullName>
    </submittedName>
</protein>
<feature type="domain" description="Mga helix-turn-helix" evidence="3">
    <location>
        <begin position="80"/>
        <end position="162"/>
    </location>
</feature>
<sequence>MEKILNKSSFRKLSILNLLFYSDSYIEKQQMSDKLGITIKTLNKDIDEINQLYETFSFQIAVYQKNLLYLKKHNDTTINISLISAYMTYHSDIYKIAKLTFSDTPEFVEKIAESESISISNAYLKLEEFDAILAENRLFLGRQPLEILGNEVNIRFFYFHLFERAYLFSGWDFPGIPLEIINTFIEKTTRFLGIYLPPASKIDYAIALGISLTRIKNGHFAQLSKQSLSLINDFSSLYYLAAIDFTILEEGIGLELPDTECYLLLLACFLTPFTFFDNDIMFRMLTYNKKWRPARYNLVNQLVQLIGGKNKNLEALKADLLNYFSKFTFIERTTHIVDIDYFSRTTYPEWLDKNKIQQIIDEASQNKELEFIKDNKAVILTYLYEFINVATLSKTIYSPIKIKVLSKKGHLWEQFMKYEIRKCFPKELVDFSEDLYSYEHLEEYDIIISDYPLILSNTVETLLWNMPPTKGDLDRLKSIVDNF</sequence>
<evidence type="ECO:0000259" key="3">
    <source>
        <dbReference type="Pfam" id="PF05043"/>
    </source>
</evidence>
<reference evidence="4 5" key="1">
    <citation type="submission" date="2019-03" db="EMBL/GenBank/DDBJ databases">
        <title>Genomic Encyclopedia of Type Strains, Phase III (KMG-III): the genomes of soil and plant-associated and newly described type strains.</title>
        <authorList>
            <person name="Whitman W."/>
        </authorList>
    </citation>
    <scope>NUCLEOTIDE SEQUENCE [LARGE SCALE GENOMIC DNA]</scope>
    <source>
        <strain evidence="4 5">CECT 7972</strain>
    </source>
</reference>
<organism evidence="4 5">
    <name type="scientific">Listeria rocourtiae</name>
    <dbReference type="NCBI Taxonomy" id="647910"/>
    <lineage>
        <taxon>Bacteria</taxon>
        <taxon>Bacillati</taxon>
        <taxon>Bacillota</taxon>
        <taxon>Bacilli</taxon>
        <taxon>Bacillales</taxon>
        <taxon>Listeriaceae</taxon>
        <taxon>Listeria</taxon>
    </lineage>
</organism>
<dbReference type="STRING" id="1265846.PROCOU_11603"/>
<evidence type="ECO:0000313" key="5">
    <source>
        <dbReference type="Proteomes" id="UP000295558"/>
    </source>
</evidence>
<dbReference type="AlphaFoldDB" id="A0A4R6ZQ62"/>
<dbReference type="Pfam" id="PF05043">
    <property type="entry name" value="Mga"/>
    <property type="match status" value="1"/>
</dbReference>
<proteinExistence type="predicted"/>
<name>A0A4R6ZQ62_9LIST</name>
<dbReference type="InterPro" id="IPR050661">
    <property type="entry name" value="BglG_antiterminators"/>
</dbReference>
<evidence type="ECO:0000313" key="4">
    <source>
        <dbReference type="EMBL" id="TDR54743.1"/>
    </source>
</evidence>
<keyword evidence="1" id="KW-0805">Transcription regulation</keyword>
<keyword evidence="5" id="KW-1185">Reference proteome</keyword>
<dbReference type="PANTHER" id="PTHR30185">
    <property type="entry name" value="CRYPTIC BETA-GLUCOSIDE BGL OPERON ANTITERMINATOR"/>
    <property type="match status" value="1"/>
</dbReference>
<dbReference type="Proteomes" id="UP000295558">
    <property type="component" value="Unassembled WGS sequence"/>
</dbReference>
<keyword evidence="2" id="KW-0804">Transcription</keyword>
<dbReference type="EMBL" id="SNZK01000002">
    <property type="protein sequence ID" value="TDR54743.1"/>
    <property type="molecule type" value="Genomic_DNA"/>
</dbReference>
<evidence type="ECO:0000256" key="2">
    <source>
        <dbReference type="ARBA" id="ARBA00023163"/>
    </source>
</evidence>
<dbReference type="RefSeq" id="WP_133620076.1">
    <property type="nucleotide sequence ID" value="NZ_JAASUO010000002.1"/>
</dbReference>
<comment type="caution">
    <text evidence="4">The sequence shown here is derived from an EMBL/GenBank/DDBJ whole genome shotgun (WGS) entry which is preliminary data.</text>
</comment>